<comment type="caution">
    <text evidence="2">The sequence shown here is derived from an EMBL/GenBank/DDBJ whole genome shotgun (WGS) entry which is preliminary data.</text>
</comment>
<proteinExistence type="predicted"/>
<dbReference type="OrthoDB" id="57957at2759"/>
<protein>
    <submittedName>
        <fullName evidence="2">Uncharacterized protein</fullName>
    </submittedName>
</protein>
<feature type="region of interest" description="Disordered" evidence="1">
    <location>
        <begin position="1"/>
        <end position="33"/>
    </location>
</feature>
<evidence type="ECO:0000313" key="2">
    <source>
        <dbReference type="EMBL" id="KAF4510274.1"/>
    </source>
</evidence>
<sequence length="130" mass="14415">MPRHTTDQEIWDDSEARRSTRQAAKAKLQRQAAKAKLQRPSCQVGLASDRIASLLAPGGFRRCHRCCRAGPLDPASSRNNTSKAQGGAIWQEKLLAVCVTRPRGRRECAFDEKDGPWRAYPGGWMPANLS</sequence>
<evidence type="ECO:0000256" key="1">
    <source>
        <dbReference type="SAM" id="MobiDB-lite"/>
    </source>
</evidence>
<dbReference type="Proteomes" id="UP000557566">
    <property type="component" value="Unassembled WGS sequence"/>
</dbReference>
<keyword evidence="3" id="KW-1185">Reference proteome</keyword>
<feature type="compositionally biased region" description="Low complexity" evidence="1">
    <location>
        <begin position="21"/>
        <end position="33"/>
    </location>
</feature>
<name>A0A8H4V709_9HYPO</name>
<organism evidence="2 3">
    <name type="scientific">Ophiocordyceps sinensis</name>
    <dbReference type="NCBI Taxonomy" id="72228"/>
    <lineage>
        <taxon>Eukaryota</taxon>
        <taxon>Fungi</taxon>
        <taxon>Dikarya</taxon>
        <taxon>Ascomycota</taxon>
        <taxon>Pezizomycotina</taxon>
        <taxon>Sordariomycetes</taxon>
        <taxon>Hypocreomycetidae</taxon>
        <taxon>Hypocreales</taxon>
        <taxon>Ophiocordycipitaceae</taxon>
        <taxon>Ophiocordyceps</taxon>
    </lineage>
</organism>
<gene>
    <name evidence="2" type="ORF">G6O67_002175</name>
</gene>
<reference evidence="2 3" key="1">
    <citation type="journal article" date="2020" name="Genome Biol. Evol.">
        <title>A new high-quality draft genome assembly of the Chinese cordyceps Ophiocordyceps sinensis.</title>
        <authorList>
            <person name="Shu R."/>
            <person name="Zhang J."/>
            <person name="Meng Q."/>
            <person name="Zhang H."/>
            <person name="Zhou G."/>
            <person name="Li M."/>
            <person name="Wu P."/>
            <person name="Zhao Y."/>
            <person name="Chen C."/>
            <person name="Qin Q."/>
        </authorList>
    </citation>
    <scope>NUCLEOTIDE SEQUENCE [LARGE SCALE GENOMIC DNA]</scope>
    <source>
        <strain evidence="2 3">IOZ07</strain>
    </source>
</reference>
<evidence type="ECO:0000313" key="3">
    <source>
        <dbReference type="Proteomes" id="UP000557566"/>
    </source>
</evidence>
<dbReference type="EMBL" id="JAAVMX010000003">
    <property type="protein sequence ID" value="KAF4510274.1"/>
    <property type="molecule type" value="Genomic_DNA"/>
</dbReference>
<accession>A0A8H4V709</accession>
<dbReference type="AlphaFoldDB" id="A0A8H4V709"/>